<keyword evidence="1" id="KW-0472">Membrane</keyword>
<dbReference type="Proteomes" id="UP000235861">
    <property type="component" value="Unassembled WGS sequence"/>
</dbReference>
<dbReference type="InterPro" id="IPR046513">
    <property type="entry name" value="DUF6691"/>
</dbReference>
<reference evidence="2 3" key="1">
    <citation type="submission" date="2017-11" db="EMBL/GenBank/DDBJ databases">
        <title>Draft genome sequence of environmental isolate Aeromonas cavernicola sp. nov. MDC 2508.</title>
        <authorList>
            <person name="Colston S.M."/>
            <person name="Navarro A."/>
            <person name="Martinez-Murcia A.J."/>
            <person name="Graf J."/>
        </authorList>
    </citation>
    <scope>NUCLEOTIDE SEQUENCE [LARGE SCALE GENOMIC DNA]</scope>
    <source>
        <strain evidence="2 3">MDC 2508</strain>
    </source>
</reference>
<keyword evidence="1" id="KW-1133">Transmembrane helix</keyword>
<comment type="caution">
    <text evidence="2">The sequence shown here is derived from an EMBL/GenBank/DDBJ whole genome shotgun (WGS) entry which is preliminary data.</text>
</comment>
<dbReference type="AlphaFoldDB" id="A0A2H9U4E8"/>
<feature type="transmembrane region" description="Helical" evidence="1">
    <location>
        <begin position="107"/>
        <end position="131"/>
    </location>
</feature>
<organism evidence="2 3">
    <name type="scientific">Aeromonas cavernicola</name>
    <dbReference type="NCBI Taxonomy" id="1006623"/>
    <lineage>
        <taxon>Bacteria</taxon>
        <taxon>Pseudomonadati</taxon>
        <taxon>Pseudomonadota</taxon>
        <taxon>Gammaproteobacteria</taxon>
        <taxon>Aeromonadales</taxon>
        <taxon>Aeromonadaceae</taxon>
        <taxon>Aeromonas</taxon>
    </lineage>
</organism>
<protein>
    <submittedName>
        <fullName evidence="2">Transporter</fullName>
    </submittedName>
</protein>
<dbReference type="RefSeq" id="WP_100294057.1">
    <property type="nucleotide sequence ID" value="NZ_PGGC01000090.1"/>
</dbReference>
<evidence type="ECO:0000313" key="3">
    <source>
        <dbReference type="Proteomes" id="UP000235861"/>
    </source>
</evidence>
<dbReference type="EMBL" id="PGGC01000090">
    <property type="protein sequence ID" value="PJG58868.1"/>
    <property type="molecule type" value="Genomic_DNA"/>
</dbReference>
<name>A0A2H9U4E8_9GAMM</name>
<dbReference type="OrthoDB" id="9790409at2"/>
<proteinExistence type="predicted"/>
<gene>
    <name evidence="2" type="ORF">CUC53_10185</name>
</gene>
<evidence type="ECO:0000256" key="1">
    <source>
        <dbReference type="SAM" id="Phobius"/>
    </source>
</evidence>
<feature type="transmembrane region" description="Helical" evidence="1">
    <location>
        <begin position="40"/>
        <end position="60"/>
    </location>
</feature>
<keyword evidence="3" id="KW-1185">Reference proteome</keyword>
<sequence length="143" mass="15010">MKLFMSLVAGLLFGLGLAMSGMVDPARVLAFLDVAGAWDPSLGFVMGGALSVFMPGYFWLVKPRHQSLLGEPLPARPTATIDHRLLGGAGLFGIGWGLVGICPGPALSLLLTGAPMVLLFVVAMTAGLLLANRWQHKWAGSPQ</sequence>
<keyword evidence="1" id="KW-0812">Transmembrane</keyword>
<dbReference type="Pfam" id="PF20398">
    <property type="entry name" value="DUF6691"/>
    <property type="match status" value="1"/>
</dbReference>
<accession>A0A2H9U4E8</accession>
<feature type="transmembrane region" description="Helical" evidence="1">
    <location>
        <begin position="81"/>
        <end position="101"/>
    </location>
</feature>
<evidence type="ECO:0000313" key="2">
    <source>
        <dbReference type="EMBL" id="PJG58868.1"/>
    </source>
</evidence>